<sequence>MIKLFSREWYSTVLDVLDEYEIIHPVRKWSYSQNKWVHSYIPQEMAEELARSRGINEPDIYGTCKKYKMNPNIELDATVNGFESITVNLKPHSKTYHMLKDFYTYSDLNDNPALQSLFNSSKKITLDLPEKEIKKRENFTAYNNVKNCDTRIYKKRLIDNRIITDHCHIKKSHLRHFKTNTGENVSFYDIRSSMATYTLLQLKQRDDLPTNYTLFNHLENGNIYEHLQDLIFKKFSNDEIESTLDKSLANLIDEDEHDYKYRELAHIRKCIYHPKDHLNDTLFKKFLRNTVKEAFMTLAYRSHYTHHWKGTIVNQLHQVIDSKYPEWIVTLKSLNTAKRFKLVFGDRLHQVEKDKSYIYYLYTQWESQYILSLLSMIYTKYPSIPLATRYDSIIVPESMQLEIFSIICQLNISLYGSAQAVPFKQETFN</sequence>
<dbReference type="RefSeq" id="WP_101073018.1">
    <property type="nucleotide sequence ID" value="NZ_PISP01000002.1"/>
</dbReference>
<dbReference type="OrthoDB" id="1049932at2"/>
<comment type="caution">
    <text evidence="1">The sequence shown here is derived from an EMBL/GenBank/DDBJ whole genome shotgun (WGS) entry which is preliminary data.</text>
</comment>
<gene>
    <name evidence="1" type="ORF">CWD77_07855</name>
</gene>
<organism evidence="1 2">
    <name type="scientific">Rhodohalobacter barkolensis</name>
    <dbReference type="NCBI Taxonomy" id="2053187"/>
    <lineage>
        <taxon>Bacteria</taxon>
        <taxon>Pseudomonadati</taxon>
        <taxon>Balneolota</taxon>
        <taxon>Balneolia</taxon>
        <taxon>Balneolales</taxon>
        <taxon>Balneolaceae</taxon>
        <taxon>Rhodohalobacter</taxon>
    </lineage>
</organism>
<protein>
    <submittedName>
        <fullName evidence="1">Uncharacterized protein</fullName>
    </submittedName>
</protein>
<accession>A0A2N0VH06</accession>
<reference evidence="1 2" key="1">
    <citation type="submission" date="2017-11" db="EMBL/GenBank/DDBJ databases">
        <title>Rhodohalobacter 15182 sp. nov., isolated from a salt lake.</title>
        <authorList>
            <person name="Han S."/>
        </authorList>
    </citation>
    <scope>NUCLEOTIDE SEQUENCE [LARGE SCALE GENOMIC DNA]</scope>
    <source>
        <strain evidence="1 2">15182</strain>
    </source>
</reference>
<dbReference type="EMBL" id="PISP01000002">
    <property type="protein sequence ID" value="PKD43477.1"/>
    <property type="molecule type" value="Genomic_DNA"/>
</dbReference>
<keyword evidence="2" id="KW-1185">Reference proteome</keyword>
<evidence type="ECO:0000313" key="1">
    <source>
        <dbReference type="EMBL" id="PKD43477.1"/>
    </source>
</evidence>
<evidence type="ECO:0000313" key="2">
    <source>
        <dbReference type="Proteomes" id="UP000233398"/>
    </source>
</evidence>
<dbReference type="Proteomes" id="UP000233398">
    <property type="component" value="Unassembled WGS sequence"/>
</dbReference>
<dbReference type="AlphaFoldDB" id="A0A2N0VH06"/>
<name>A0A2N0VH06_9BACT</name>
<proteinExistence type="predicted"/>